<reference evidence="2 3" key="1">
    <citation type="submission" date="2022-01" db="EMBL/GenBank/DDBJ databases">
        <title>Labilibaculum sp. nov, a marine bacterium isolated from Antarctica.</title>
        <authorList>
            <person name="Dai W."/>
        </authorList>
    </citation>
    <scope>NUCLEOTIDE SEQUENCE [LARGE SCALE GENOMIC DNA]</scope>
    <source>
        <strain evidence="2 3">DW002</strain>
    </source>
</reference>
<keyword evidence="1" id="KW-1133">Transmembrane helix</keyword>
<sequence length="318" mass="37579">MDINKYYNPNRRIEAKVSKDWKKKYPEFCISQLPGPGIVTNEKVTPGYINYIDENYIVLDDSDSKKMDLYWAWGWIGAHLLVCSVLLFGMKLNSDFLVMVLLTAGITYPPAIWFFIKAYYMNRERKLIFDRQKGLVQVPGSFWNSSQLIRFNELHVVLALKTRFQGGVYLQLFKNKSFADKYLEGGIMLPFIFAKALQSWSYWVWYMDKNRPLPPGDALDPYRERDYERRKAEGFPAPLHTSYINTPEYFTKEFELMCEENNTIPGMYNMSINDDNSEELIAHREKKKKEEEELAKKPRIYRVRVMFIKIVKDILLID</sequence>
<accession>A0ABT5W0F1</accession>
<evidence type="ECO:0000256" key="1">
    <source>
        <dbReference type="SAM" id="Phobius"/>
    </source>
</evidence>
<evidence type="ECO:0000313" key="2">
    <source>
        <dbReference type="EMBL" id="MDE5420567.1"/>
    </source>
</evidence>
<proteinExistence type="predicted"/>
<feature type="transmembrane region" description="Helical" evidence="1">
    <location>
        <begin position="96"/>
        <end position="116"/>
    </location>
</feature>
<protein>
    <submittedName>
        <fullName evidence="2">Uncharacterized protein</fullName>
    </submittedName>
</protein>
<dbReference type="RefSeq" id="WP_275111897.1">
    <property type="nucleotide sequence ID" value="NZ_JAKJSC010000015.1"/>
</dbReference>
<feature type="transmembrane region" description="Helical" evidence="1">
    <location>
        <begin position="69"/>
        <end position="90"/>
    </location>
</feature>
<dbReference type="Proteomes" id="UP001528920">
    <property type="component" value="Unassembled WGS sequence"/>
</dbReference>
<keyword evidence="3" id="KW-1185">Reference proteome</keyword>
<evidence type="ECO:0000313" key="3">
    <source>
        <dbReference type="Proteomes" id="UP001528920"/>
    </source>
</evidence>
<comment type="caution">
    <text evidence="2">The sequence shown here is derived from an EMBL/GenBank/DDBJ whole genome shotgun (WGS) entry which is preliminary data.</text>
</comment>
<organism evidence="2 3">
    <name type="scientific">Paralabilibaculum antarcticum</name>
    <dbReference type="NCBI Taxonomy" id="2912572"/>
    <lineage>
        <taxon>Bacteria</taxon>
        <taxon>Pseudomonadati</taxon>
        <taxon>Bacteroidota</taxon>
        <taxon>Bacteroidia</taxon>
        <taxon>Marinilabiliales</taxon>
        <taxon>Marinifilaceae</taxon>
        <taxon>Paralabilibaculum</taxon>
    </lineage>
</organism>
<dbReference type="EMBL" id="JAKJSC010000015">
    <property type="protein sequence ID" value="MDE5420567.1"/>
    <property type="molecule type" value="Genomic_DNA"/>
</dbReference>
<gene>
    <name evidence="2" type="ORF">L3049_21455</name>
</gene>
<keyword evidence="1" id="KW-0812">Transmembrane</keyword>
<keyword evidence="1" id="KW-0472">Membrane</keyword>
<name>A0ABT5W0F1_9BACT</name>